<name>A0AA86MVZ7_9BACT</name>
<protein>
    <recommendedName>
        <fullName evidence="3">Type II toxin-antitoxin system HicA family toxin</fullName>
    </recommendedName>
</protein>
<accession>A0AA86MVZ7</accession>
<dbReference type="AlphaFoldDB" id="A0AA86MVZ7"/>
<dbReference type="Proteomes" id="UP001179121">
    <property type="component" value="Chromosome"/>
</dbReference>
<dbReference type="KEGG" id="nti:DNFV4_00456"/>
<keyword evidence="2" id="KW-1185">Reference proteome</keyword>
<reference evidence="1" key="1">
    <citation type="submission" date="2022-10" db="EMBL/GenBank/DDBJ databases">
        <authorList>
            <person name="Koch H."/>
        </authorList>
    </citation>
    <scope>NUCLEOTIDE SEQUENCE</scope>
    <source>
        <strain evidence="1">DNF</strain>
    </source>
</reference>
<sequence length="92" mass="10436">MPRSARDIATALQQKGFRKKENDHTFFHLWVAGKKTAIFTKLSHGERELPDSLLSAMARQVKLNRKQFLDLIDCPLSSEGYIDLLRAAGHIS</sequence>
<dbReference type="EMBL" id="OX365700">
    <property type="protein sequence ID" value="CAI4030032.1"/>
    <property type="molecule type" value="Genomic_DNA"/>
</dbReference>
<evidence type="ECO:0000313" key="1">
    <source>
        <dbReference type="EMBL" id="CAI4030032.1"/>
    </source>
</evidence>
<gene>
    <name evidence="1" type="ORF">DNFV4_00456</name>
</gene>
<evidence type="ECO:0000313" key="2">
    <source>
        <dbReference type="Proteomes" id="UP001179121"/>
    </source>
</evidence>
<proteinExistence type="predicted"/>
<organism evidence="1 2">
    <name type="scientific">Nitrospira tepida</name>
    <dbReference type="NCBI Taxonomy" id="2973512"/>
    <lineage>
        <taxon>Bacteria</taxon>
        <taxon>Pseudomonadati</taxon>
        <taxon>Nitrospirota</taxon>
        <taxon>Nitrospiria</taxon>
        <taxon>Nitrospirales</taxon>
        <taxon>Nitrospiraceae</taxon>
        <taxon>Nitrospira</taxon>
    </lineage>
</organism>
<evidence type="ECO:0008006" key="3">
    <source>
        <dbReference type="Google" id="ProtNLM"/>
    </source>
</evidence>